<reference evidence="1 2" key="1">
    <citation type="journal article" date="2024" name="Plant Biotechnol. J.">
        <title>Dendrobium thyrsiflorum genome and its molecular insights into genes involved in important horticultural traits.</title>
        <authorList>
            <person name="Chen B."/>
            <person name="Wang J.Y."/>
            <person name="Zheng P.J."/>
            <person name="Li K.L."/>
            <person name="Liang Y.M."/>
            <person name="Chen X.F."/>
            <person name="Zhang C."/>
            <person name="Zhao X."/>
            <person name="He X."/>
            <person name="Zhang G.Q."/>
            <person name="Liu Z.J."/>
            <person name="Xu Q."/>
        </authorList>
    </citation>
    <scope>NUCLEOTIDE SEQUENCE [LARGE SCALE GENOMIC DNA]</scope>
    <source>
        <strain evidence="1">GZMU011</strain>
    </source>
</reference>
<dbReference type="EMBL" id="JANQDX010000010">
    <property type="protein sequence ID" value="KAL0917269.1"/>
    <property type="molecule type" value="Genomic_DNA"/>
</dbReference>
<keyword evidence="2" id="KW-1185">Reference proteome</keyword>
<evidence type="ECO:0000313" key="1">
    <source>
        <dbReference type="EMBL" id="KAL0917269.1"/>
    </source>
</evidence>
<dbReference type="AlphaFoldDB" id="A0ABD0UWN9"/>
<name>A0ABD0UWN9_DENTH</name>
<proteinExistence type="predicted"/>
<organism evidence="1 2">
    <name type="scientific">Dendrobium thyrsiflorum</name>
    <name type="common">Pinecone-like raceme dendrobium</name>
    <name type="synonym">Orchid</name>
    <dbReference type="NCBI Taxonomy" id="117978"/>
    <lineage>
        <taxon>Eukaryota</taxon>
        <taxon>Viridiplantae</taxon>
        <taxon>Streptophyta</taxon>
        <taxon>Embryophyta</taxon>
        <taxon>Tracheophyta</taxon>
        <taxon>Spermatophyta</taxon>
        <taxon>Magnoliopsida</taxon>
        <taxon>Liliopsida</taxon>
        <taxon>Asparagales</taxon>
        <taxon>Orchidaceae</taxon>
        <taxon>Epidendroideae</taxon>
        <taxon>Malaxideae</taxon>
        <taxon>Dendrobiinae</taxon>
        <taxon>Dendrobium</taxon>
    </lineage>
</organism>
<comment type="caution">
    <text evidence="1">The sequence shown here is derived from an EMBL/GenBank/DDBJ whole genome shotgun (WGS) entry which is preliminary data.</text>
</comment>
<gene>
    <name evidence="1" type="ORF">M5K25_012319</name>
</gene>
<evidence type="ECO:0000313" key="2">
    <source>
        <dbReference type="Proteomes" id="UP001552299"/>
    </source>
</evidence>
<sequence length="408" mass="45955">MCNYYTFRHDGSKKFPAERIYMRWKKEEADKSSTEAEKYLGYGNTSSNGGKLKARNQRGGESWLVRDCRYVGYRGWSLRQQCLDGGWECLAESISNMMLGVCRVRLGEMERDSALACEGQQSRESSGTTYPAREDQKDHLHRSFKWARQGQVFASTPTCRAPKDNPLSGGSLLEFYRRSGCGRTLYVLTRQQDPFGDPQISGDHGIPSLVPSLSSSFLLHSILFVLSEDEIILIFSFLTQESEFSSLMFGRHIRLVDIRSFLSALYSLFRSGQVNAEFPLSFLFALPFRFGQASIESSHSPFRFGQIVGLSFSAPYLPFRSGQCSCECKIPFPSTLLFRSGQTDVFASTPTCRAPKDNPLSGGSLLEFYRRSGVADGKYERGGTIIESIRYFCRFRNSAHELSHSALS</sequence>
<protein>
    <submittedName>
        <fullName evidence="1">Uncharacterized protein</fullName>
    </submittedName>
</protein>
<dbReference type="Proteomes" id="UP001552299">
    <property type="component" value="Unassembled WGS sequence"/>
</dbReference>
<accession>A0ABD0UWN9</accession>